<evidence type="ECO:0000256" key="10">
    <source>
        <dbReference type="ARBA" id="ARBA00023180"/>
    </source>
</evidence>
<accession>A0AAE0G1L2</accession>
<gene>
    <name evidence="11" type="ORF">CYMTET_22058</name>
</gene>
<evidence type="ECO:0000256" key="8">
    <source>
        <dbReference type="ARBA" id="ARBA00023034"/>
    </source>
</evidence>
<keyword evidence="12" id="KW-1185">Reference proteome</keyword>
<dbReference type="PANTHER" id="PTHR46032">
    <property type="entry name" value="ALPHA-2,3-SIALYLTRANSFERASE ST3GAL I ISOFORM X1"/>
    <property type="match status" value="1"/>
</dbReference>
<keyword evidence="6" id="KW-0735">Signal-anchor</keyword>
<dbReference type="AlphaFoldDB" id="A0AAE0G1L2"/>
<dbReference type="Pfam" id="PF00777">
    <property type="entry name" value="Glyco_transf_29"/>
    <property type="match status" value="2"/>
</dbReference>
<evidence type="ECO:0000256" key="4">
    <source>
        <dbReference type="ARBA" id="ARBA00022679"/>
    </source>
</evidence>
<dbReference type="PANTHER" id="PTHR46032:SF2">
    <property type="entry name" value="GAL BETA 1,3-GALNAC ALPHA-2,3-SIALYL TRANSFERASE-RELATED"/>
    <property type="match status" value="1"/>
</dbReference>
<evidence type="ECO:0000256" key="1">
    <source>
        <dbReference type="ARBA" id="ARBA00004323"/>
    </source>
</evidence>
<dbReference type="InterPro" id="IPR001675">
    <property type="entry name" value="Glyco_trans_29"/>
</dbReference>
<evidence type="ECO:0000256" key="6">
    <source>
        <dbReference type="ARBA" id="ARBA00022968"/>
    </source>
</evidence>
<dbReference type="Gene3D" id="3.90.1480.20">
    <property type="entry name" value="Glycosyl transferase family 29"/>
    <property type="match status" value="1"/>
</dbReference>
<keyword evidence="7" id="KW-1133">Transmembrane helix</keyword>
<sequence>MQWLGRTAVRNVIVVLISFVGCGTKTLAVNHKFKASSSSSWSVPEEILRFRSQGNATGRPRIVLVGNGRGLLNTAHGATIDSHDIVGRYNFFKLSGFEKQVGSKVDLWFLGELREPGPLGYRGTPRGNHGHMNLNIRPSRKYVVPVVYPTPKGCDPLKPSKCKPSKKAMLARSHTVTEVKKAYKKYKLDSRLEIMPLAIEQMLQTRWGYTEQYPSTGLLSVIYCLHMFPGYDINMVGFDFMNGQLGHYWEKIIKRRTVHSMSGEGNFYKFLMSKGLIELFLWLDIGCMRNREYNWQTLVSHPEVVPLPSILIQAREKPTELSTTWVDKTRHACYVAGASMAGTVAAWPEFFEAFKLTIDGYVDRGLCIGEDQAVIQTTCTRHLSLCRFVLPGQMQGDPWFGMLWALHHGVNVDTL</sequence>
<dbReference type="PROSITE" id="PS51257">
    <property type="entry name" value="PROKAR_LIPOPROTEIN"/>
    <property type="match status" value="1"/>
</dbReference>
<evidence type="ECO:0000256" key="5">
    <source>
        <dbReference type="ARBA" id="ARBA00022692"/>
    </source>
</evidence>
<reference evidence="11 12" key="1">
    <citation type="journal article" date="2015" name="Genome Biol. Evol.">
        <title>Comparative Genomics of a Bacterivorous Green Alga Reveals Evolutionary Causalities and Consequences of Phago-Mixotrophic Mode of Nutrition.</title>
        <authorList>
            <person name="Burns J.A."/>
            <person name="Paasch A."/>
            <person name="Narechania A."/>
            <person name="Kim E."/>
        </authorList>
    </citation>
    <scope>NUCLEOTIDE SEQUENCE [LARGE SCALE GENOMIC DNA]</scope>
    <source>
        <strain evidence="11 12">PLY_AMNH</strain>
    </source>
</reference>
<evidence type="ECO:0000256" key="2">
    <source>
        <dbReference type="ARBA" id="ARBA00006003"/>
    </source>
</evidence>
<name>A0AAE0G1L2_9CHLO</name>
<evidence type="ECO:0000256" key="7">
    <source>
        <dbReference type="ARBA" id="ARBA00022989"/>
    </source>
</evidence>
<dbReference type="GO" id="GO:0008373">
    <property type="term" value="F:sialyltransferase activity"/>
    <property type="evidence" value="ECO:0007669"/>
    <property type="project" value="InterPro"/>
</dbReference>
<dbReference type="InterPro" id="IPR038578">
    <property type="entry name" value="GT29-like_sf"/>
</dbReference>
<evidence type="ECO:0000313" key="11">
    <source>
        <dbReference type="EMBL" id="KAK3269505.1"/>
    </source>
</evidence>
<protein>
    <submittedName>
        <fullName evidence="11">Uncharacterized protein</fullName>
    </submittedName>
</protein>
<keyword evidence="3" id="KW-0328">Glycosyltransferase</keyword>
<proteinExistence type="inferred from homology"/>
<dbReference type="GO" id="GO:0000139">
    <property type="term" value="C:Golgi membrane"/>
    <property type="evidence" value="ECO:0007669"/>
    <property type="project" value="UniProtKB-SubCell"/>
</dbReference>
<dbReference type="InterPro" id="IPR051757">
    <property type="entry name" value="Beta-gal_alpha2-3_sialyltrans"/>
</dbReference>
<evidence type="ECO:0000256" key="3">
    <source>
        <dbReference type="ARBA" id="ARBA00022676"/>
    </source>
</evidence>
<keyword evidence="5" id="KW-0812">Transmembrane</keyword>
<comment type="caution">
    <text evidence="11">The sequence shown here is derived from an EMBL/GenBank/DDBJ whole genome shotgun (WGS) entry which is preliminary data.</text>
</comment>
<evidence type="ECO:0000256" key="9">
    <source>
        <dbReference type="ARBA" id="ARBA00023136"/>
    </source>
</evidence>
<dbReference type="Proteomes" id="UP001190700">
    <property type="component" value="Unassembled WGS sequence"/>
</dbReference>
<evidence type="ECO:0000313" key="12">
    <source>
        <dbReference type="Proteomes" id="UP001190700"/>
    </source>
</evidence>
<keyword evidence="8" id="KW-0333">Golgi apparatus</keyword>
<comment type="similarity">
    <text evidence="2">Belongs to the glycosyltransferase 29 family.</text>
</comment>
<keyword evidence="9" id="KW-0472">Membrane</keyword>
<dbReference type="EMBL" id="LGRX02010914">
    <property type="protein sequence ID" value="KAK3269505.1"/>
    <property type="molecule type" value="Genomic_DNA"/>
</dbReference>
<organism evidence="11 12">
    <name type="scientific">Cymbomonas tetramitiformis</name>
    <dbReference type="NCBI Taxonomy" id="36881"/>
    <lineage>
        <taxon>Eukaryota</taxon>
        <taxon>Viridiplantae</taxon>
        <taxon>Chlorophyta</taxon>
        <taxon>Pyramimonadophyceae</taxon>
        <taxon>Pyramimonadales</taxon>
        <taxon>Pyramimonadaceae</taxon>
        <taxon>Cymbomonas</taxon>
    </lineage>
</organism>
<comment type="subcellular location">
    <subcellularLocation>
        <location evidence="1">Golgi apparatus membrane</location>
        <topology evidence="1">Single-pass type II membrane protein</topology>
    </subcellularLocation>
</comment>
<keyword evidence="10" id="KW-0325">Glycoprotein</keyword>
<keyword evidence="4" id="KW-0808">Transferase</keyword>